<feature type="domain" description="HpcH/HpaI aldolase/citrate lyase" evidence="5">
    <location>
        <begin position="1"/>
        <end position="82"/>
    </location>
</feature>
<dbReference type="AlphaFoldDB" id="A0A8J7CFD4"/>
<comment type="caution">
    <text evidence="6">The sequence shown here is derived from an EMBL/GenBank/DDBJ whole genome shotgun (WGS) entry which is preliminary data.</text>
</comment>
<dbReference type="Proteomes" id="UP000648239">
    <property type="component" value="Unassembled WGS sequence"/>
</dbReference>
<organism evidence="6 7">
    <name type="scientific">Candidatus Polarisedimenticola svalbardensis</name>
    <dbReference type="NCBI Taxonomy" id="2886004"/>
    <lineage>
        <taxon>Bacteria</taxon>
        <taxon>Pseudomonadati</taxon>
        <taxon>Acidobacteriota</taxon>
        <taxon>Candidatus Polarisedimenticolia</taxon>
        <taxon>Candidatus Polarisedimenticolales</taxon>
        <taxon>Candidatus Polarisedimenticolaceae</taxon>
        <taxon>Candidatus Polarisedimenticola</taxon>
    </lineage>
</organism>
<gene>
    <name evidence="6" type="ORF">IFK94_14580</name>
</gene>
<keyword evidence="2" id="KW-0479">Metal-binding</keyword>
<dbReference type="EMBL" id="JACXWD010000077">
    <property type="protein sequence ID" value="MBD3869344.1"/>
    <property type="molecule type" value="Genomic_DNA"/>
</dbReference>
<dbReference type="Pfam" id="PF03328">
    <property type="entry name" value="HpcH_HpaI"/>
    <property type="match status" value="1"/>
</dbReference>
<sequence length="143" mass="15119">MLRKLDSLPADRLILDLEDGVAPGDKVEAGANLEQLVPSGAHHLIRINPPGTPWHEDDLAMAERLRPAGVVLPKAEEPEIVAGLATGGPDAQLCGDRCGLFQVQGPGRPDPGSGDRPESGIRRQVLHPSRPGGADPSSLFKYT</sequence>
<dbReference type="Gene3D" id="3.20.20.60">
    <property type="entry name" value="Phosphoenolpyruvate-binding domains"/>
    <property type="match status" value="1"/>
</dbReference>
<dbReference type="GO" id="GO:0000287">
    <property type="term" value="F:magnesium ion binding"/>
    <property type="evidence" value="ECO:0007669"/>
    <property type="project" value="TreeGrafter"/>
</dbReference>
<evidence type="ECO:0000313" key="7">
    <source>
        <dbReference type="Proteomes" id="UP000648239"/>
    </source>
</evidence>
<evidence type="ECO:0000256" key="3">
    <source>
        <dbReference type="ARBA" id="ARBA00022842"/>
    </source>
</evidence>
<protein>
    <recommendedName>
        <fullName evidence="5">HpcH/HpaI aldolase/citrate lyase domain-containing protein</fullName>
    </recommendedName>
</protein>
<feature type="region of interest" description="Disordered" evidence="4">
    <location>
        <begin position="97"/>
        <end position="143"/>
    </location>
</feature>
<evidence type="ECO:0000256" key="1">
    <source>
        <dbReference type="ARBA" id="ARBA00001946"/>
    </source>
</evidence>
<dbReference type="InterPro" id="IPR040442">
    <property type="entry name" value="Pyrv_kinase-like_dom_sf"/>
</dbReference>
<dbReference type="InterPro" id="IPR005000">
    <property type="entry name" value="Aldolase/citrate-lyase_domain"/>
</dbReference>
<dbReference type="PANTHER" id="PTHR32308:SF10">
    <property type="entry name" value="CITRATE LYASE SUBUNIT BETA"/>
    <property type="match status" value="1"/>
</dbReference>
<proteinExistence type="predicted"/>
<dbReference type="SUPFAM" id="SSF51621">
    <property type="entry name" value="Phosphoenolpyruvate/pyruvate domain"/>
    <property type="match status" value="1"/>
</dbReference>
<reference evidence="6 7" key="1">
    <citation type="submission" date="2020-08" db="EMBL/GenBank/DDBJ databases">
        <title>Acidobacteriota in marine sediments use diverse sulfur dissimilation pathways.</title>
        <authorList>
            <person name="Wasmund K."/>
        </authorList>
    </citation>
    <scope>NUCLEOTIDE SEQUENCE [LARGE SCALE GENOMIC DNA]</scope>
    <source>
        <strain evidence="6">MAG AM4</strain>
    </source>
</reference>
<dbReference type="PANTHER" id="PTHR32308">
    <property type="entry name" value="LYASE BETA SUBUNIT, PUTATIVE (AFU_ORTHOLOGUE AFUA_4G13030)-RELATED"/>
    <property type="match status" value="1"/>
</dbReference>
<keyword evidence="3" id="KW-0460">Magnesium</keyword>
<dbReference type="GO" id="GO:0006107">
    <property type="term" value="P:oxaloacetate metabolic process"/>
    <property type="evidence" value="ECO:0007669"/>
    <property type="project" value="TreeGrafter"/>
</dbReference>
<evidence type="ECO:0000313" key="6">
    <source>
        <dbReference type="EMBL" id="MBD3869344.1"/>
    </source>
</evidence>
<comment type="cofactor">
    <cofactor evidence="1">
        <name>Mg(2+)</name>
        <dbReference type="ChEBI" id="CHEBI:18420"/>
    </cofactor>
</comment>
<evidence type="ECO:0000259" key="5">
    <source>
        <dbReference type="Pfam" id="PF03328"/>
    </source>
</evidence>
<dbReference type="InterPro" id="IPR015813">
    <property type="entry name" value="Pyrv/PenolPyrv_kinase-like_dom"/>
</dbReference>
<dbReference type="GO" id="GO:0003824">
    <property type="term" value="F:catalytic activity"/>
    <property type="evidence" value="ECO:0007669"/>
    <property type="project" value="InterPro"/>
</dbReference>
<accession>A0A8J7CFD4</accession>
<evidence type="ECO:0000256" key="2">
    <source>
        <dbReference type="ARBA" id="ARBA00022723"/>
    </source>
</evidence>
<name>A0A8J7CFD4_9BACT</name>
<evidence type="ECO:0000256" key="4">
    <source>
        <dbReference type="SAM" id="MobiDB-lite"/>
    </source>
</evidence>